<dbReference type="Pfam" id="PF02113">
    <property type="entry name" value="Peptidase_S13"/>
    <property type="match status" value="2"/>
</dbReference>
<comment type="similarity">
    <text evidence="1">Belongs to the peptidase S13 family.</text>
</comment>
<dbReference type="AlphaFoldDB" id="A0A8J4DID8"/>
<dbReference type="SUPFAM" id="SSF56601">
    <property type="entry name" value="beta-lactamase/transpeptidase-like"/>
    <property type="match status" value="1"/>
</dbReference>
<name>A0A8J4DID8_9ACTN</name>
<dbReference type="GO" id="GO:0004185">
    <property type="term" value="F:serine-type carboxypeptidase activity"/>
    <property type="evidence" value="ECO:0007669"/>
    <property type="project" value="InterPro"/>
</dbReference>
<evidence type="ECO:0000256" key="2">
    <source>
        <dbReference type="ARBA" id="ARBA00022801"/>
    </source>
</evidence>
<reference evidence="5" key="1">
    <citation type="submission" date="2021-01" db="EMBL/GenBank/DDBJ databases">
        <title>Whole genome shotgun sequence of Spirilliplanes yamanashiensis NBRC 15828.</title>
        <authorList>
            <person name="Komaki H."/>
            <person name="Tamura T."/>
        </authorList>
    </citation>
    <scope>NUCLEOTIDE SEQUENCE</scope>
    <source>
        <strain evidence="5">NBRC 15828</strain>
    </source>
</reference>
<evidence type="ECO:0000313" key="6">
    <source>
        <dbReference type="Proteomes" id="UP000652013"/>
    </source>
</evidence>
<dbReference type="NCBIfam" id="TIGR00666">
    <property type="entry name" value="PBP4"/>
    <property type="match status" value="1"/>
</dbReference>
<feature type="compositionally biased region" description="Low complexity" evidence="3">
    <location>
        <begin position="503"/>
        <end position="535"/>
    </location>
</feature>
<dbReference type="Gene3D" id="3.50.80.20">
    <property type="entry name" value="D-Ala-D-Ala carboxypeptidase C, peptidase S13"/>
    <property type="match status" value="1"/>
</dbReference>
<feature type="compositionally biased region" description="Low complexity" evidence="3">
    <location>
        <begin position="385"/>
        <end position="397"/>
    </location>
</feature>
<feature type="compositionally biased region" description="Basic and acidic residues" evidence="3">
    <location>
        <begin position="263"/>
        <end position="285"/>
    </location>
</feature>
<feature type="compositionally biased region" description="Pro residues" evidence="3">
    <location>
        <begin position="286"/>
        <end position="297"/>
    </location>
</feature>
<organism evidence="5 6">
    <name type="scientific">Spirilliplanes yamanashiensis</name>
    <dbReference type="NCBI Taxonomy" id="42233"/>
    <lineage>
        <taxon>Bacteria</taxon>
        <taxon>Bacillati</taxon>
        <taxon>Actinomycetota</taxon>
        <taxon>Actinomycetes</taxon>
        <taxon>Micromonosporales</taxon>
        <taxon>Micromonosporaceae</taxon>
        <taxon>Spirilliplanes</taxon>
    </lineage>
</organism>
<dbReference type="PANTHER" id="PTHR30023">
    <property type="entry name" value="D-ALANYL-D-ALANINE CARBOXYPEPTIDASE"/>
    <property type="match status" value="1"/>
</dbReference>
<feature type="compositionally biased region" description="Low complexity" evidence="3">
    <location>
        <begin position="42"/>
        <end position="52"/>
    </location>
</feature>
<keyword evidence="6" id="KW-1185">Reference proteome</keyword>
<feature type="compositionally biased region" description="Pro residues" evidence="3">
    <location>
        <begin position="207"/>
        <end position="226"/>
    </location>
</feature>
<evidence type="ECO:0008006" key="7">
    <source>
        <dbReference type="Google" id="ProtNLM"/>
    </source>
</evidence>
<feature type="compositionally biased region" description="Low complexity" evidence="3">
    <location>
        <begin position="111"/>
        <end position="146"/>
    </location>
</feature>
<accession>A0A8J4DID8</accession>
<feature type="compositionally biased region" description="Low complexity" evidence="3">
    <location>
        <begin position="464"/>
        <end position="473"/>
    </location>
</feature>
<feature type="compositionally biased region" description="Basic and acidic residues" evidence="3">
    <location>
        <begin position="1"/>
        <end position="11"/>
    </location>
</feature>
<feature type="compositionally biased region" description="Polar residues" evidence="3">
    <location>
        <begin position="451"/>
        <end position="463"/>
    </location>
</feature>
<feature type="region of interest" description="Disordered" evidence="3">
    <location>
        <begin position="1"/>
        <end position="546"/>
    </location>
</feature>
<evidence type="ECO:0000256" key="3">
    <source>
        <dbReference type="SAM" id="MobiDB-lite"/>
    </source>
</evidence>
<feature type="compositionally biased region" description="Pro residues" evidence="3">
    <location>
        <begin position="53"/>
        <end position="63"/>
    </location>
</feature>
<dbReference type="PANTHER" id="PTHR30023:SF0">
    <property type="entry name" value="PENICILLIN-SENSITIVE CARBOXYPEPTIDASE A"/>
    <property type="match status" value="1"/>
</dbReference>
<feature type="compositionally biased region" description="Low complexity" evidence="3">
    <location>
        <begin position="481"/>
        <end position="490"/>
    </location>
</feature>
<dbReference type="Proteomes" id="UP000652013">
    <property type="component" value="Unassembled WGS sequence"/>
</dbReference>
<feature type="compositionally biased region" description="Low complexity" evidence="3">
    <location>
        <begin position="869"/>
        <end position="887"/>
    </location>
</feature>
<feature type="compositionally biased region" description="Low complexity" evidence="3">
    <location>
        <begin position="196"/>
        <end position="206"/>
    </location>
</feature>
<sequence>MGRQDSHHGSEGDGVSETASEAVSGKPAPEPKPGTAAPQHEPAVAPSDAQPAPAQPTVPPPGDEPTTPVVLSDPDTEPTAQLVLPSAGEPVPAPEGGATTEPAAEEPPAAEPAAEVPPAADPAAEVGPAQETAAEAAPPVEQAAEAGSTHTPAADVRPGGAPPAEVSTAARAPQSVPEPASKPEAAPDAAPETGKPAAESAAQVPSEPAPSPPAPSAPAPSAPAPSAPSATEAEQATDSPTVVETAQVRATPATSDTAQAGKAPEKRPTADADEPTARIDPRPEQAEPPAPPQPDRPAGPSAGPRPSGDRPPKIDQITFVSSSGGQPVPDHPAPKAPDQPAAAEPPAAEAEAAPPASGAAPAASGPPAPPRWTPPPWASQPTAPPTAAGPTPSAPAWQGGGSPGARRGPAEEEPTAAIHPPRRQPAPQDEPTAAIPAPTRGEQPPPAPTRGSAQVTPPRTGQQAAGRASVSGPPAAPVAGPPAAGRAPAAYPERTQARPADQPPAAGRASAAMPPAAGRATPPAAGRARPTAPAPVGDDEPPTQVLGWPVRRVPAAAGRAQVSPAPGGLPPRAAPQHFPAPAEVEPAKPARGRRTRAVALLVALVVLMVGAGLVLVVRPGPVDRWLAGPEPAPTTPPPAPDPVPPPVLAAVAADGAGPDAAGVSAAVGGLIRASGLGGRMNVSIVDVASGQPLYVTNEDDLTVPASTTKLVTAAAVLASRGAAYRIPTRVVAGARPGEVVIVGGGDPTLGAGSRSAYPGVARLDRLAAQVKKALGDTRPTKVVVDGSLFSGPVLGPGWDPDVVSPGGYAAPITALMVDGGRREPKLSGHGDARDAQPDLAAGADFARLLGLSGASRGTAPEPAVTEPSALATADGDGTAAAPLAPGTELGRVDSPPMVRLVEWMLEASDNVIAEALARQVALAQGEEASFAGAQAAMDEVVAALGLNAAESELRDGSGLSRLNEVSPSLLTDVLALSAGGSRPELAELFAGLPVAGWSGTLADRFVTAQRNAAGQGAVRAKTGTLNGVSSLSGVVATQSGHLLAFAIMADGVTAGTEKARRVLDGIVAALVACGCRT</sequence>
<dbReference type="InterPro" id="IPR012338">
    <property type="entry name" value="Beta-lactam/transpept-like"/>
</dbReference>
<feature type="transmembrane region" description="Helical" evidence="4">
    <location>
        <begin position="597"/>
        <end position="617"/>
    </location>
</feature>
<keyword evidence="4" id="KW-1133">Transmembrane helix</keyword>
<keyword evidence="4" id="KW-0812">Transmembrane</keyword>
<dbReference type="Gene3D" id="3.40.710.10">
    <property type="entry name" value="DD-peptidase/beta-lactamase superfamily"/>
    <property type="match status" value="2"/>
</dbReference>
<proteinExistence type="inferred from homology"/>
<comment type="caution">
    <text evidence="5">The sequence shown here is derived from an EMBL/GenBank/DDBJ whole genome shotgun (WGS) entry which is preliminary data.</text>
</comment>
<feature type="region of interest" description="Disordered" evidence="3">
    <location>
        <begin position="856"/>
        <end position="890"/>
    </location>
</feature>
<protein>
    <recommendedName>
        <fullName evidence="7">D-alanyl-D-alanine carboxypeptidase/D-alanyl-D-alanine-endopeptidase</fullName>
    </recommendedName>
</protein>
<evidence type="ECO:0000313" key="5">
    <source>
        <dbReference type="EMBL" id="GIJ02264.1"/>
    </source>
</evidence>
<evidence type="ECO:0000256" key="1">
    <source>
        <dbReference type="ARBA" id="ARBA00006096"/>
    </source>
</evidence>
<keyword evidence="2" id="KW-0378">Hydrolase</keyword>
<dbReference type="GO" id="GO:0006508">
    <property type="term" value="P:proteolysis"/>
    <property type="evidence" value="ECO:0007669"/>
    <property type="project" value="InterPro"/>
</dbReference>
<dbReference type="EMBL" id="BOOY01000008">
    <property type="protein sequence ID" value="GIJ02264.1"/>
    <property type="molecule type" value="Genomic_DNA"/>
</dbReference>
<gene>
    <name evidence="5" type="ORF">Sya03_16160</name>
</gene>
<feature type="compositionally biased region" description="Low complexity" evidence="3">
    <location>
        <begin position="227"/>
        <end position="236"/>
    </location>
</feature>
<evidence type="ECO:0000256" key="4">
    <source>
        <dbReference type="SAM" id="Phobius"/>
    </source>
</evidence>
<dbReference type="InterPro" id="IPR000667">
    <property type="entry name" value="Peptidase_S13"/>
</dbReference>
<dbReference type="GO" id="GO:0000270">
    <property type="term" value="P:peptidoglycan metabolic process"/>
    <property type="evidence" value="ECO:0007669"/>
    <property type="project" value="TreeGrafter"/>
</dbReference>
<feature type="compositionally biased region" description="Pro residues" evidence="3">
    <location>
        <begin position="364"/>
        <end position="384"/>
    </location>
</feature>
<feature type="compositionally biased region" description="Low complexity" evidence="3">
    <location>
        <begin position="338"/>
        <end position="363"/>
    </location>
</feature>
<dbReference type="PRINTS" id="PR00922">
    <property type="entry name" value="DADACBPTASE3"/>
</dbReference>
<keyword evidence="4" id="KW-0472">Membrane</keyword>